<accession>A0A7C1AWH1</accession>
<dbReference type="PROSITE" id="PS51668">
    <property type="entry name" value="TSAA_2"/>
    <property type="match status" value="1"/>
</dbReference>
<dbReference type="EMBL" id="DQZR01000317">
    <property type="protein sequence ID" value="HDM37088.1"/>
    <property type="molecule type" value="Genomic_DNA"/>
</dbReference>
<dbReference type="Proteomes" id="UP000885863">
    <property type="component" value="Unassembled WGS sequence"/>
</dbReference>
<evidence type="ECO:0000313" key="4">
    <source>
        <dbReference type="EMBL" id="HDM37088.1"/>
    </source>
</evidence>
<dbReference type="InterPro" id="IPR023368">
    <property type="entry name" value="UPF0066_cons_site"/>
</dbReference>
<gene>
    <name evidence="4" type="primary">tsaA</name>
    <name evidence="4" type="ORF">ENG09_07630</name>
</gene>
<dbReference type="PANTHER" id="PTHR12818">
    <property type="entry name" value="TRNA (ADENINE(37)-N6)-METHYLTRANSFERASE"/>
    <property type="match status" value="1"/>
</dbReference>
<dbReference type="NCBIfam" id="TIGR00104">
    <property type="entry name" value="tRNA_TsaA"/>
    <property type="match status" value="1"/>
</dbReference>
<dbReference type="CDD" id="cd09281">
    <property type="entry name" value="UPF0066"/>
    <property type="match status" value="1"/>
</dbReference>
<dbReference type="Gene3D" id="2.40.30.70">
    <property type="entry name" value="YaeB-like"/>
    <property type="match status" value="1"/>
</dbReference>
<evidence type="ECO:0000259" key="3">
    <source>
        <dbReference type="PROSITE" id="PS51668"/>
    </source>
</evidence>
<feature type="domain" description="TsaA-like" evidence="3">
    <location>
        <begin position="3"/>
        <end position="133"/>
    </location>
</feature>
<dbReference type="InterPro" id="IPR040372">
    <property type="entry name" value="YaeB-like"/>
</dbReference>
<dbReference type="AlphaFoldDB" id="A0A7C1AWH1"/>
<organism evidence="4">
    <name type="scientific">Candidatus Syntropharchaeum butanivorans</name>
    <dbReference type="NCBI Taxonomy" id="1839936"/>
    <lineage>
        <taxon>Archaea</taxon>
        <taxon>Methanobacteriati</taxon>
        <taxon>Methanobacteriota</taxon>
        <taxon>Stenosarchaea group</taxon>
        <taxon>Methanomicrobia</taxon>
        <taxon>Methanosarcinales</taxon>
        <taxon>ANME-2 cluster</taxon>
        <taxon>Candidatus Syntropharchaeum</taxon>
    </lineage>
</organism>
<evidence type="ECO:0000256" key="2">
    <source>
        <dbReference type="ARBA" id="ARBA00033753"/>
    </source>
</evidence>
<name>A0A7C1AWH1_9EURY</name>
<reference evidence="4" key="1">
    <citation type="journal article" date="2020" name="mSystems">
        <title>Genome- and Community-Level Interaction Insights into Carbon Utilization and Element Cycling Functions of Hydrothermarchaeota in Hydrothermal Sediment.</title>
        <authorList>
            <person name="Zhou Z."/>
            <person name="Liu Y."/>
            <person name="Xu W."/>
            <person name="Pan J."/>
            <person name="Luo Z.H."/>
            <person name="Li M."/>
        </authorList>
    </citation>
    <scope>NUCLEOTIDE SEQUENCE [LARGE SCALE GENOMIC DNA]</scope>
    <source>
        <strain evidence="4">HyVt-185</strain>
    </source>
</reference>
<evidence type="ECO:0000256" key="1">
    <source>
        <dbReference type="ARBA" id="ARBA00022691"/>
    </source>
</evidence>
<dbReference type="InterPro" id="IPR036413">
    <property type="entry name" value="YaeB-like_sf"/>
</dbReference>
<protein>
    <submittedName>
        <fullName evidence="4">tRNA (N6-threonylcarbamoyladenosine(37)-N6)-methyltransferase TrmO</fullName>
    </submittedName>
</protein>
<proteinExistence type="inferred from homology"/>
<keyword evidence="1" id="KW-0949">S-adenosyl-L-methionine</keyword>
<dbReference type="InterPro" id="IPR036414">
    <property type="entry name" value="YaeB_N_sf"/>
</dbReference>
<dbReference type="PANTHER" id="PTHR12818:SF0">
    <property type="entry name" value="TRNA (ADENINE(37)-N6)-METHYLTRANSFERASE"/>
    <property type="match status" value="1"/>
</dbReference>
<sequence>MEVEPIGTIHTPYKTVLECPRQGAGTDTVGEVEVFREFEEGLTDVEGFSHLILLCWLDRSDGYKLTVRTPWDARPHGVFATRSPHRPNPIGLSIVRLLERMDNVLKVRGLDLVDGTPLIDIKPFVPAFDGADDVKIGWLEGRIGR</sequence>
<dbReference type="InterPro" id="IPR023370">
    <property type="entry name" value="TrmO-like_N"/>
</dbReference>
<dbReference type="Pfam" id="PF01980">
    <property type="entry name" value="TrmO_N"/>
    <property type="match status" value="1"/>
</dbReference>
<comment type="caution">
    <text evidence="4">The sequence shown here is derived from an EMBL/GenBank/DDBJ whole genome shotgun (WGS) entry which is preliminary data.</text>
</comment>
<dbReference type="SUPFAM" id="SSF118196">
    <property type="entry name" value="YaeB-like"/>
    <property type="match status" value="1"/>
</dbReference>
<dbReference type="PROSITE" id="PS01318">
    <property type="entry name" value="TSAA_1"/>
    <property type="match status" value="1"/>
</dbReference>
<comment type="similarity">
    <text evidence="2">Belongs to the tRNA methyltransferase O family.</text>
</comment>